<evidence type="ECO:0000259" key="2">
    <source>
        <dbReference type="SMART" id="SM00382"/>
    </source>
</evidence>
<dbReference type="GO" id="GO:0016887">
    <property type="term" value="F:ATP hydrolysis activity"/>
    <property type="evidence" value="ECO:0007669"/>
    <property type="project" value="InterPro"/>
</dbReference>
<dbReference type="OrthoDB" id="9810761at2"/>
<dbReference type="Pfam" id="PF00437">
    <property type="entry name" value="T2SSE"/>
    <property type="match status" value="1"/>
</dbReference>
<dbReference type="EMBL" id="FQXK01000021">
    <property type="protein sequence ID" value="SHI25931.1"/>
    <property type="molecule type" value="Genomic_DNA"/>
</dbReference>
<reference evidence="4" key="1">
    <citation type="submission" date="2016-11" db="EMBL/GenBank/DDBJ databases">
        <authorList>
            <person name="Varghese N."/>
            <person name="Submissions S."/>
        </authorList>
    </citation>
    <scope>NUCLEOTIDE SEQUENCE [LARGE SCALE GENOMIC DNA]</scope>
    <source>
        <strain evidence="4">DSM 3071</strain>
    </source>
</reference>
<evidence type="ECO:0000313" key="3">
    <source>
        <dbReference type="EMBL" id="SHI25931.1"/>
    </source>
</evidence>
<dbReference type="InterPro" id="IPR027417">
    <property type="entry name" value="P-loop_NTPase"/>
</dbReference>
<dbReference type="RefSeq" id="WP_073388228.1">
    <property type="nucleotide sequence ID" value="NZ_FQXK01000021.1"/>
</dbReference>
<accession>A0A1M5ZP09</accession>
<name>A0A1M5ZP09_BUTFI</name>
<dbReference type="PANTHER" id="PTHR30486:SF15">
    <property type="entry name" value="TYPE II_IV SECRETION SYSTEM ATPASE"/>
    <property type="match status" value="1"/>
</dbReference>
<dbReference type="STRING" id="1121131.SAMN02745229_02491"/>
<proteinExistence type="inferred from homology"/>
<feature type="domain" description="AAA+ ATPase" evidence="2">
    <location>
        <begin position="192"/>
        <end position="346"/>
    </location>
</feature>
<dbReference type="InterPro" id="IPR003593">
    <property type="entry name" value="AAA+_ATPase"/>
</dbReference>
<dbReference type="Gene3D" id="3.40.50.300">
    <property type="entry name" value="P-loop containing nucleotide triphosphate hydrolases"/>
    <property type="match status" value="1"/>
</dbReference>
<dbReference type="AlphaFoldDB" id="A0A1M5ZP09"/>
<evidence type="ECO:0000313" key="4">
    <source>
        <dbReference type="Proteomes" id="UP000184278"/>
    </source>
</evidence>
<evidence type="ECO:0000256" key="1">
    <source>
        <dbReference type="ARBA" id="ARBA00006611"/>
    </source>
</evidence>
<dbReference type="SMART" id="SM00382">
    <property type="entry name" value="AAA"/>
    <property type="match status" value="1"/>
</dbReference>
<organism evidence="3 4">
    <name type="scientific">Butyrivibrio fibrisolvens DSM 3071</name>
    <dbReference type="NCBI Taxonomy" id="1121131"/>
    <lineage>
        <taxon>Bacteria</taxon>
        <taxon>Bacillati</taxon>
        <taxon>Bacillota</taxon>
        <taxon>Clostridia</taxon>
        <taxon>Lachnospirales</taxon>
        <taxon>Lachnospiraceae</taxon>
        <taxon>Butyrivibrio</taxon>
    </lineage>
</organism>
<dbReference type="CDD" id="cd01130">
    <property type="entry name" value="VirB11-like_ATPase"/>
    <property type="match status" value="1"/>
</dbReference>
<dbReference type="PANTHER" id="PTHR30486">
    <property type="entry name" value="TWITCHING MOTILITY PROTEIN PILT"/>
    <property type="match status" value="1"/>
</dbReference>
<keyword evidence="4" id="KW-1185">Reference proteome</keyword>
<sequence>MRAELETLKTDIRKRLVASMDMTRDISDEEILEMIDREVISSCSDMIMTLSEKRTLRSELFHAMRKLDVLQDLVDDPTVTEIMINGKDDIFIEKSGRLSKYDLTFESKEKLEDVIQKIVAGCNRVVNESSPIVDARLENGSRVNIVLPPIALNGPIVTIRRFPDEPINMKKLIGFGSVPEYIVKDLQSLVRAGYNIFISGGTGSGKTTFLNALSDSIPSTDRVITIEDNAELQILHVPNIVKMESRNANVEGCREISIRDLIKSSLRMRPDRIVVGEVRGGEALDMVQAMNTGHDGSMSTGHANSAKDMLSRLETMILMAMDLPLPAIRRQLSSGIDLIVHLGRLRDRSRKLLEICEVPGGLNDETGEVRLNVLWQYVETGEDENGKVIGEWRKTGELENRDKLKAAGLVLPSEAQRAAS</sequence>
<dbReference type="Proteomes" id="UP000184278">
    <property type="component" value="Unassembled WGS sequence"/>
</dbReference>
<dbReference type="Gene3D" id="3.30.450.380">
    <property type="match status" value="1"/>
</dbReference>
<dbReference type="InterPro" id="IPR050921">
    <property type="entry name" value="T4SS_GSP_E_ATPase"/>
</dbReference>
<dbReference type="GeneID" id="89507913"/>
<dbReference type="InterPro" id="IPR001482">
    <property type="entry name" value="T2SS/T4SS_dom"/>
</dbReference>
<protein>
    <submittedName>
        <fullName evidence="3">Pilus assembly protein CpaF</fullName>
    </submittedName>
</protein>
<dbReference type="SUPFAM" id="SSF52540">
    <property type="entry name" value="P-loop containing nucleoside triphosphate hydrolases"/>
    <property type="match status" value="1"/>
</dbReference>
<gene>
    <name evidence="3" type="ORF">SAMN02745229_02491</name>
</gene>
<comment type="similarity">
    <text evidence="1">Belongs to the GSP E family.</text>
</comment>